<gene>
    <name evidence="3" type="ORF">SY85_06595</name>
</gene>
<accession>A0A172TT68</accession>
<dbReference type="Proteomes" id="UP000077177">
    <property type="component" value="Chromosome"/>
</dbReference>
<dbReference type="AlphaFoldDB" id="A0A172TT68"/>
<sequence length="236" mass="24735">MKKILFSLFILAGIGAQAQMTINDPNAEARTVESFHAIQISSAFDVVLSQSNTEGLAVSANNKDAMTHIKTVVKSGTLHIWFDDGNKWWSKNPKLKAYISVKDLDLIKASGAADINIEGVLKVAELKLDLSGASDLEGAITVTNELSIDLSGASDINISGSADKVTIDANGASDVKAYEFKANTCSVEASGASSVRITADKEMSVKLSGASSLSYKGNAVIKDVKTSGSSSVSKKS</sequence>
<evidence type="ECO:0000259" key="2">
    <source>
        <dbReference type="Pfam" id="PF10988"/>
    </source>
</evidence>
<evidence type="ECO:0000313" key="4">
    <source>
        <dbReference type="Proteomes" id="UP000077177"/>
    </source>
</evidence>
<protein>
    <recommendedName>
        <fullName evidence="2">Putative auto-transporter adhesin head GIN domain-containing protein</fullName>
    </recommendedName>
</protein>
<keyword evidence="1" id="KW-0732">Signal</keyword>
<name>A0A172TT68_9BACT</name>
<proteinExistence type="predicted"/>
<dbReference type="Gene3D" id="2.160.20.120">
    <property type="match status" value="1"/>
</dbReference>
<keyword evidence="4" id="KW-1185">Reference proteome</keyword>
<dbReference type="Pfam" id="PF10988">
    <property type="entry name" value="DUF2807"/>
    <property type="match status" value="1"/>
</dbReference>
<evidence type="ECO:0000256" key="1">
    <source>
        <dbReference type="SAM" id="SignalP"/>
    </source>
</evidence>
<feature type="chain" id="PRO_5008001097" description="Putative auto-transporter adhesin head GIN domain-containing protein" evidence="1">
    <location>
        <begin position="19"/>
        <end position="236"/>
    </location>
</feature>
<reference evidence="4" key="1">
    <citation type="submission" date="2015-01" db="EMBL/GenBank/DDBJ databases">
        <title>Flavisolibacter sp./LCS9/ whole genome sequencing.</title>
        <authorList>
            <person name="Kim M.K."/>
            <person name="Srinivasan S."/>
            <person name="Lee J.-J."/>
        </authorList>
    </citation>
    <scope>NUCLEOTIDE SEQUENCE [LARGE SCALE GENOMIC DNA]</scope>
    <source>
        <strain evidence="4">LCS9</strain>
    </source>
</reference>
<evidence type="ECO:0000313" key="3">
    <source>
        <dbReference type="EMBL" id="ANE50220.1"/>
    </source>
</evidence>
<dbReference type="EMBL" id="CP011390">
    <property type="protein sequence ID" value="ANE50220.1"/>
    <property type="molecule type" value="Genomic_DNA"/>
</dbReference>
<dbReference type="InterPro" id="IPR021255">
    <property type="entry name" value="DUF2807"/>
</dbReference>
<dbReference type="STRING" id="1492898.SY85_06595"/>
<dbReference type="KEGG" id="fla:SY85_06595"/>
<feature type="signal peptide" evidence="1">
    <location>
        <begin position="1"/>
        <end position="18"/>
    </location>
</feature>
<reference evidence="3 4" key="2">
    <citation type="journal article" date="2016" name="Int. J. Syst. Evol. Microbiol.">
        <title>Flavisolibacter tropicus sp. nov., isolated from tropical soil.</title>
        <authorList>
            <person name="Lee J.J."/>
            <person name="Kang M.S."/>
            <person name="Kim G.S."/>
            <person name="Lee C.S."/>
            <person name="Lim S."/>
            <person name="Lee J."/>
            <person name="Roh S.H."/>
            <person name="Kang H."/>
            <person name="Ha J.M."/>
            <person name="Bae S."/>
            <person name="Jung H.Y."/>
            <person name="Kim M.K."/>
        </authorList>
    </citation>
    <scope>NUCLEOTIDE SEQUENCE [LARGE SCALE GENOMIC DNA]</scope>
    <source>
        <strain evidence="3 4">LCS9</strain>
    </source>
</reference>
<feature type="domain" description="Putative auto-transporter adhesin head GIN" evidence="2">
    <location>
        <begin position="35"/>
        <end position="219"/>
    </location>
</feature>
<dbReference type="OrthoDB" id="877489at2"/>
<dbReference type="RefSeq" id="WP_066402676.1">
    <property type="nucleotide sequence ID" value="NZ_CP011390.1"/>
</dbReference>
<organism evidence="3 4">
    <name type="scientific">Flavisolibacter tropicus</name>
    <dbReference type="NCBI Taxonomy" id="1492898"/>
    <lineage>
        <taxon>Bacteria</taxon>
        <taxon>Pseudomonadati</taxon>
        <taxon>Bacteroidota</taxon>
        <taxon>Chitinophagia</taxon>
        <taxon>Chitinophagales</taxon>
        <taxon>Chitinophagaceae</taxon>
        <taxon>Flavisolibacter</taxon>
    </lineage>
</organism>